<protein>
    <submittedName>
        <fullName evidence="5">LuxR family transcriptional regulator</fullName>
    </submittedName>
</protein>
<keyword evidence="2" id="KW-0238">DNA-binding</keyword>
<dbReference type="RefSeq" id="WP_117142293.1">
    <property type="nucleotide sequence ID" value="NZ_DBFASD010000057.1"/>
</dbReference>
<evidence type="ECO:0000259" key="4">
    <source>
        <dbReference type="PROSITE" id="PS50043"/>
    </source>
</evidence>
<dbReference type="PRINTS" id="PR00038">
    <property type="entry name" value="HTHLUXR"/>
</dbReference>
<dbReference type="OrthoDB" id="2612750at2"/>
<dbReference type="InterPro" id="IPR016032">
    <property type="entry name" value="Sig_transdc_resp-reg_C-effctor"/>
</dbReference>
<dbReference type="GO" id="GO:0003677">
    <property type="term" value="F:DNA binding"/>
    <property type="evidence" value="ECO:0007669"/>
    <property type="project" value="UniProtKB-KW"/>
</dbReference>
<dbReference type="Gene3D" id="1.10.10.10">
    <property type="entry name" value="Winged helix-like DNA-binding domain superfamily/Winged helix DNA-binding domain"/>
    <property type="match status" value="1"/>
</dbReference>
<evidence type="ECO:0000256" key="1">
    <source>
        <dbReference type="ARBA" id="ARBA00023015"/>
    </source>
</evidence>
<keyword evidence="3" id="KW-0804">Transcription</keyword>
<dbReference type="Proteomes" id="UP000260649">
    <property type="component" value="Unassembled WGS sequence"/>
</dbReference>
<keyword evidence="1" id="KW-0805">Transcription regulation</keyword>
<evidence type="ECO:0000256" key="2">
    <source>
        <dbReference type="ARBA" id="ARBA00023125"/>
    </source>
</evidence>
<feature type="domain" description="HTH luxR-type" evidence="4">
    <location>
        <begin position="196"/>
        <end position="258"/>
    </location>
</feature>
<evidence type="ECO:0000313" key="6">
    <source>
        <dbReference type="Proteomes" id="UP000260649"/>
    </source>
</evidence>
<dbReference type="Gene3D" id="3.30.450.40">
    <property type="match status" value="1"/>
</dbReference>
<dbReference type="EMBL" id="QQRQ01000010">
    <property type="protein sequence ID" value="RFT06413.1"/>
    <property type="molecule type" value="Genomic_DNA"/>
</dbReference>
<proteinExistence type="predicted"/>
<dbReference type="PROSITE" id="PS50043">
    <property type="entry name" value="HTH_LUXR_2"/>
    <property type="match status" value="1"/>
</dbReference>
<comment type="caution">
    <text evidence="5">The sequence shown here is derived from an EMBL/GenBank/DDBJ whole genome shotgun (WGS) entry which is preliminary data.</text>
</comment>
<dbReference type="SMART" id="SM00421">
    <property type="entry name" value="HTH_LUXR"/>
    <property type="match status" value="1"/>
</dbReference>
<organism evidence="5 6">
    <name type="scientific">Evtepia gabavorous</name>
    <dbReference type="NCBI Taxonomy" id="2211183"/>
    <lineage>
        <taxon>Bacteria</taxon>
        <taxon>Bacillati</taxon>
        <taxon>Bacillota</taxon>
        <taxon>Clostridia</taxon>
        <taxon>Eubacteriales</taxon>
        <taxon>Evtepia</taxon>
    </lineage>
</organism>
<dbReference type="SUPFAM" id="SSF55781">
    <property type="entry name" value="GAF domain-like"/>
    <property type="match status" value="1"/>
</dbReference>
<evidence type="ECO:0000256" key="3">
    <source>
        <dbReference type="ARBA" id="ARBA00023163"/>
    </source>
</evidence>
<dbReference type="AlphaFoldDB" id="A0A3E2B2Z7"/>
<accession>A0A3E2B2Z7</accession>
<dbReference type="SUPFAM" id="SSF46894">
    <property type="entry name" value="C-terminal effector domain of the bipartite response regulators"/>
    <property type="match status" value="1"/>
</dbReference>
<name>A0A3E2B2Z7_9FIRM</name>
<dbReference type="PANTHER" id="PTHR44688:SF16">
    <property type="entry name" value="DNA-BINDING TRANSCRIPTIONAL ACTIVATOR DEVR_DOSR"/>
    <property type="match status" value="1"/>
</dbReference>
<dbReference type="PANTHER" id="PTHR44688">
    <property type="entry name" value="DNA-BINDING TRANSCRIPTIONAL ACTIVATOR DEVR_DOSR"/>
    <property type="match status" value="1"/>
</dbReference>
<dbReference type="GO" id="GO:0006355">
    <property type="term" value="P:regulation of DNA-templated transcription"/>
    <property type="evidence" value="ECO:0007669"/>
    <property type="project" value="InterPro"/>
</dbReference>
<sequence>MSALEEIPMEKNDFLLYNEIIYHIHTCQDMDDLKRSILAQVKLMIPYTYASLIVVEIDPETREIRHSDPFCLPDSFTALEEAWIDRDHQDESFWVSHAPESIVVRSSDLTGEARLESPIFQELYQQYNIYDTMSMNLAYDHQVMALLTLYRTRADGVFTDQEAFYLRALAGHVNYAYYTMAQREASKPPKTRTMEELVQDYELTRRETEILGLVFQDLNNEEILDRLHISRHTLLKHLQNLYRKCGVSSRWDLLKLRP</sequence>
<gene>
    <name evidence="5" type="ORF">DV520_07250</name>
</gene>
<dbReference type="Pfam" id="PF00196">
    <property type="entry name" value="GerE"/>
    <property type="match status" value="1"/>
</dbReference>
<dbReference type="InterPro" id="IPR036388">
    <property type="entry name" value="WH-like_DNA-bd_sf"/>
</dbReference>
<dbReference type="InterPro" id="IPR029016">
    <property type="entry name" value="GAF-like_dom_sf"/>
</dbReference>
<evidence type="ECO:0000313" key="5">
    <source>
        <dbReference type="EMBL" id="RFT06413.1"/>
    </source>
</evidence>
<keyword evidence="6" id="KW-1185">Reference proteome</keyword>
<dbReference type="CDD" id="cd06170">
    <property type="entry name" value="LuxR_C_like"/>
    <property type="match status" value="1"/>
</dbReference>
<reference evidence="5 6" key="1">
    <citation type="submission" date="2018-07" db="EMBL/GenBank/DDBJ databases">
        <title>GABA Modulating Bacteria of the Human Gut Microbiota.</title>
        <authorList>
            <person name="Strandwitz P."/>
            <person name="Kim K.H."/>
            <person name="Terekhova D."/>
            <person name="Liu J.K."/>
            <person name="Sharma A."/>
            <person name="Levering J."/>
            <person name="Mcdonald D."/>
            <person name="Dietrich D."/>
            <person name="Ramadhar T.R."/>
            <person name="Lekbua A."/>
            <person name="Mroue N."/>
            <person name="Liston C."/>
            <person name="Stewart E.J."/>
            <person name="Dubin M.J."/>
            <person name="Zengler K."/>
            <person name="Knight R."/>
            <person name="Gilbert J.A."/>
            <person name="Clardy J."/>
            <person name="Lewis K."/>
        </authorList>
    </citation>
    <scope>NUCLEOTIDE SEQUENCE [LARGE SCALE GENOMIC DNA]</scope>
    <source>
        <strain evidence="5 6">KLE1738</strain>
    </source>
</reference>
<dbReference type="InterPro" id="IPR000792">
    <property type="entry name" value="Tscrpt_reg_LuxR_C"/>
</dbReference>